<evidence type="ECO:0000313" key="2">
    <source>
        <dbReference type="Proteomes" id="UP000218387"/>
    </source>
</evidence>
<dbReference type="Proteomes" id="UP000218387">
    <property type="component" value="Chromosome"/>
</dbReference>
<reference evidence="1 2" key="1">
    <citation type="submission" date="2018-05" db="EMBL/GenBank/DDBJ databases">
        <title>Genome comparison of Eubacterium sp.</title>
        <authorList>
            <person name="Feng Y."/>
            <person name="Sanchez-Andrea I."/>
            <person name="Stams A.J.M."/>
            <person name="De Vos W.M."/>
        </authorList>
    </citation>
    <scope>NUCLEOTIDE SEQUENCE [LARGE SCALE GENOMIC DNA]</scope>
    <source>
        <strain evidence="1 2">YI</strain>
    </source>
</reference>
<sequence length="251" mass="26907">MTTKNELMTMEIAALGETGLGLTQEEIAEELGGDIPQYPRIKIPAGGGIAFEIPGEDPENPEIEKEIIGVVVWHHKSNAYWAVSSDDNTPPDCLSHEGVQGIGNPGGSCKECPLNTFGSGEGGKGKACKNMEMLYILQPENLLPVVVSLPPTSLNNWRTYKTLLISRGKKVNAVVTKITLSKKNTGGNDYSVANFKIAGNLDSETVGAATIYRQSIKDMLAQQAAEAMVQAKSAPIDADFTEIADDEVPFK</sequence>
<proteinExistence type="predicted"/>
<keyword evidence="2" id="KW-1185">Reference proteome</keyword>
<gene>
    <name evidence="1" type="ORF">CPZ25_005725</name>
</gene>
<accession>A0A4P9C5V0</accession>
<dbReference type="KEGG" id="emt:CPZ25_005725"/>
<protein>
    <submittedName>
        <fullName evidence="1">Uncharacterized protein</fullName>
    </submittedName>
</protein>
<dbReference type="RefSeq" id="WP_096919570.1">
    <property type="nucleotide sequence ID" value="NZ_CP029487.1"/>
</dbReference>
<organism evidence="1 2">
    <name type="scientific">Eubacterium maltosivorans</name>
    <dbReference type="NCBI Taxonomy" id="2041044"/>
    <lineage>
        <taxon>Bacteria</taxon>
        <taxon>Bacillati</taxon>
        <taxon>Bacillota</taxon>
        <taxon>Clostridia</taxon>
        <taxon>Eubacteriales</taxon>
        <taxon>Eubacteriaceae</taxon>
        <taxon>Eubacterium</taxon>
    </lineage>
</organism>
<dbReference type="EMBL" id="CP029487">
    <property type="protein sequence ID" value="QCT70848.1"/>
    <property type="molecule type" value="Genomic_DNA"/>
</dbReference>
<dbReference type="AlphaFoldDB" id="A0A4P9C5V0"/>
<name>A0A4P9C5V0_EUBML</name>
<evidence type="ECO:0000313" key="1">
    <source>
        <dbReference type="EMBL" id="QCT70848.1"/>
    </source>
</evidence>